<feature type="domain" description="NmrA-like" evidence="3">
    <location>
        <begin position="4"/>
        <end position="307"/>
    </location>
</feature>
<dbReference type="RefSeq" id="XP_035347303.1">
    <property type="nucleotide sequence ID" value="XM_035491410.1"/>
</dbReference>
<name>A0A7H8R572_TALRU</name>
<gene>
    <name evidence="4" type="ORF">TRUGW13939_08275</name>
</gene>
<proteinExistence type="predicted"/>
<evidence type="ECO:0000256" key="1">
    <source>
        <dbReference type="ARBA" id="ARBA00022857"/>
    </source>
</evidence>
<dbReference type="CDD" id="cd05259">
    <property type="entry name" value="PCBER_SDR_a"/>
    <property type="match status" value="1"/>
</dbReference>
<dbReference type="InterPro" id="IPR036291">
    <property type="entry name" value="NAD(P)-bd_dom_sf"/>
</dbReference>
<evidence type="ECO:0000313" key="4">
    <source>
        <dbReference type="EMBL" id="QKX61128.1"/>
    </source>
</evidence>
<accession>A0A7H8R572</accession>
<dbReference type="AlphaFoldDB" id="A0A7H8R572"/>
<dbReference type="InterPro" id="IPR045312">
    <property type="entry name" value="PCBER-like"/>
</dbReference>
<dbReference type="PANTHER" id="PTHR47706">
    <property type="entry name" value="NMRA-LIKE FAMILY PROTEIN"/>
    <property type="match status" value="1"/>
</dbReference>
<keyword evidence="2" id="KW-0560">Oxidoreductase</keyword>
<dbReference type="InterPro" id="IPR008030">
    <property type="entry name" value="NmrA-like"/>
</dbReference>
<reference evidence="5" key="1">
    <citation type="submission" date="2020-06" db="EMBL/GenBank/DDBJ databases">
        <title>A chromosome-scale genome assembly of Talaromyces rugulosus W13939.</title>
        <authorList>
            <person name="Wang B."/>
            <person name="Guo L."/>
            <person name="Ye K."/>
            <person name="Wang L."/>
        </authorList>
    </citation>
    <scope>NUCLEOTIDE SEQUENCE [LARGE SCALE GENOMIC DNA]</scope>
    <source>
        <strain evidence="5">W13939</strain>
    </source>
</reference>
<protein>
    <recommendedName>
        <fullName evidence="3">NmrA-like domain-containing protein</fullName>
    </recommendedName>
</protein>
<sequence>MATTTKVLLVGATGETGRSIANGLLEAGGFEVFAFTRPASAKKPQLVDLEKKGVITRQCDLEASPAELAEALKDIDIVVSSVGPSDQLSQLKLATAAKVAGVKRFIPCAFITVCAPGGIMWLRDEKEKVFNHVKQLKLPYTIIDVGWWYQIATPRLTSGKIDYAMTTANDELIEEGKTPSAFVDLRDIGKWVARIIVDPRTENKMVFSYNTVMSPAEIFDTVEKLSGEKVDRKNVPKEVVMERVTSGRASSETYPFDATKFTPRIAAEYQLSWGLRGDNVPEYAKYLGYLDAQELYPDFKPISFEEYTKELLGGTAVGVYTDRISRIY</sequence>
<dbReference type="SUPFAM" id="SSF51735">
    <property type="entry name" value="NAD(P)-binding Rossmann-fold domains"/>
    <property type="match status" value="1"/>
</dbReference>
<evidence type="ECO:0000313" key="5">
    <source>
        <dbReference type="Proteomes" id="UP000509510"/>
    </source>
</evidence>
<dbReference type="PANTHER" id="PTHR47706:SF9">
    <property type="entry name" value="NMRA-LIKE DOMAIN-CONTAINING PROTEIN-RELATED"/>
    <property type="match status" value="1"/>
</dbReference>
<evidence type="ECO:0000256" key="2">
    <source>
        <dbReference type="ARBA" id="ARBA00023002"/>
    </source>
</evidence>
<dbReference type="GO" id="GO:0016491">
    <property type="term" value="F:oxidoreductase activity"/>
    <property type="evidence" value="ECO:0007669"/>
    <property type="project" value="UniProtKB-KW"/>
</dbReference>
<dbReference type="InterPro" id="IPR051609">
    <property type="entry name" value="NmrA/Isoflavone_reductase-like"/>
</dbReference>
<dbReference type="Gene3D" id="3.90.25.10">
    <property type="entry name" value="UDP-galactose 4-epimerase, domain 1"/>
    <property type="match status" value="1"/>
</dbReference>
<evidence type="ECO:0000259" key="3">
    <source>
        <dbReference type="Pfam" id="PF05368"/>
    </source>
</evidence>
<dbReference type="Pfam" id="PF05368">
    <property type="entry name" value="NmrA"/>
    <property type="match status" value="1"/>
</dbReference>
<keyword evidence="5" id="KW-1185">Reference proteome</keyword>
<dbReference type="GeneID" id="55995764"/>
<dbReference type="OrthoDB" id="419598at2759"/>
<dbReference type="EMBL" id="CP055901">
    <property type="protein sequence ID" value="QKX61128.1"/>
    <property type="molecule type" value="Genomic_DNA"/>
</dbReference>
<dbReference type="Gene3D" id="3.40.50.720">
    <property type="entry name" value="NAD(P)-binding Rossmann-like Domain"/>
    <property type="match status" value="1"/>
</dbReference>
<dbReference type="Proteomes" id="UP000509510">
    <property type="component" value="Chromosome IV"/>
</dbReference>
<dbReference type="KEGG" id="trg:TRUGW13939_08275"/>
<organism evidence="4 5">
    <name type="scientific">Talaromyces rugulosus</name>
    <name type="common">Penicillium rugulosum</name>
    <dbReference type="NCBI Taxonomy" id="121627"/>
    <lineage>
        <taxon>Eukaryota</taxon>
        <taxon>Fungi</taxon>
        <taxon>Dikarya</taxon>
        <taxon>Ascomycota</taxon>
        <taxon>Pezizomycotina</taxon>
        <taxon>Eurotiomycetes</taxon>
        <taxon>Eurotiomycetidae</taxon>
        <taxon>Eurotiales</taxon>
        <taxon>Trichocomaceae</taxon>
        <taxon>Talaromyces</taxon>
        <taxon>Talaromyces sect. Islandici</taxon>
    </lineage>
</organism>
<keyword evidence="1" id="KW-0521">NADP</keyword>